<comment type="caution">
    <text evidence="1">The sequence shown here is derived from an EMBL/GenBank/DDBJ whole genome shotgun (WGS) entry which is preliminary data.</text>
</comment>
<proteinExistence type="predicted"/>
<reference evidence="1 2" key="1">
    <citation type="journal article" date="2015" name="Microbiome">
        <title>Genomic resolution of linkages in carbon, nitrogen, and sulfur cycling among widespread estuary sediment bacteria.</title>
        <authorList>
            <person name="Baker B.J."/>
            <person name="Lazar C.S."/>
            <person name="Teske A.P."/>
            <person name="Dick G.J."/>
        </authorList>
    </citation>
    <scope>NUCLEOTIDE SEQUENCE [LARGE SCALE GENOMIC DNA]</scope>
    <source>
        <strain evidence="1">SM1_77</strain>
    </source>
</reference>
<accession>A0A0S8JXL5</accession>
<feature type="non-terminal residue" evidence="1">
    <location>
        <position position="149"/>
    </location>
</feature>
<protein>
    <recommendedName>
        <fullName evidence="3">DUF2330 domain-containing protein</fullName>
    </recommendedName>
</protein>
<gene>
    <name evidence="1" type="ORF">AMJ74_03050</name>
</gene>
<evidence type="ECO:0000313" key="1">
    <source>
        <dbReference type="EMBL" id="KPL14593.1"/>
    </source>
</evidence>
<dbReference type="EMBL" id="LJVE01000043">
    <property type="protein sequence ID" value="KPL14593.1"/>
    <property type="molecule type" value="Genomic_DNA"/>
</dbReference>
<dbReference type="AlphaFoldDB" id="A0A0S8JXL5"/>
<dbReference type="Proteomes" id="UP000050975">
    <property type="component" value="Unassembled WGS sequence"/>
</dbReference>
<sequence length="149" mass="16564">MKNIDLVMILCMFIPLSSVSANRGMMPVNPNVQIFEPNQRAMIAWNGDVEILLLSTDLRASDSTMILEVLPLPSEPDVKKGDLETFRKATDLINRKLYSGRMAKGPELSEGVVVPSGEVTFHKRIGAHDISVTHLLEARGFVDWVLAYL</sequence>
<name>A0A0S8JXL5_UNCW3</name>
<evidence type="ECO:0008006" key="3">
    <source>
        <dbReference type="Google" id="ProtNLM"/>
    </source>
</evidence>
<organism evidence="1 2">
    <name type="scientific">candidate division WOR_3 bacterium SM1_77</name>
    <dbReference type="NCBI Taxonomy" id="1703778"/>
    <lineage>
        <taxon>Bacteria</taxon>
        <taxon>Bacteria division WOR-3</taxon>
    </lineage>
</organism>
<evidence type="ECO:0000313" key="2">
    <source>
        <dbReference type="Proteomes" id="UP000050975"/>
    </source>
</evidence>